<name>A0ABW8L435_9GAMM</name>
<dbReference type="InterPro" id="IPR036390">
    <property type="entry name" value="WH_DNA-bd_sf"/>
</dbReference>
<keyword evidence="2" id="KW-0805">Transcription regulation</keyword>
<dbReference type="Gene3D" id="1.10.10.10">
    <property type="entry name" value="Winged helix-like DNA-binding domain superfamily/Winged helix DNA-binding domain"/>
    <property type="match status" value="1"/>
</dbReference>
<accession>A0ABW8L435</accession>
<sequence length="288" mass="31802">MLDDLYLFTEVARRKSMSQTATALNLNLSTLSRRIQAFEQKLGTPLLQRSARGILLTSAGQHIYDSLANTVLTLSSQVEQVISKQNINEEFYLLCPQNLIAGPLMSAISAFQTSHAQLNLHIYPNNLNSQLSQQRFNLAILIGEQQDSSFYQKRLGSIATAVITKKQTAPQNRLILPYTDKQLSAALLSELKSCFEHITYCYDITIARQLVQSGVGAGLLPMSEIASLNAKQQFAYVAQNIPLPARPIYAMWAHARTPSATANKLITNIQQAIAEQPCLQGEIVPLGN</sequence>
<proteinExistence type="inferred from homology"/>
<reference evidence="6 7" key="1">
    <citation type="submission" date="2024-11" db="EMBL/GenBank/DDBJ databases">
        <title>The Natural Products Discovery Center: Release of the First 8490 Sequenced Strains for Exploring Actinobacteria Biosynthetic Diversity.</title>
        <authorList>
            <person name="Kalkreuter E."/>
            <person name="Kautsar S.A."/>
            <person name="Yang D."/>
            <person name="Bader C.D."/>
            <person name="Teijaro C.N."/>
            <person name="Fluegel L."/>
            <person name="Davis C.M."/>
            <person name="Simpson J.R."/>
            <person name="Lauterbach L."/>
            <person name="Steele A.D."/>
            <person name="Gui C."/>
            <person name="Meng S."/>
            <person name="Li G."/>
            <person name="Viehrig K."/>
            <person name="Ye F."/>
            <person name="Su P."/>
            <person name="Kiefer A.F."/>
            <person name="Nichols A."/>
            <person name="Cepeda A.J."/>
            <person name="Yan W."/>
            <person name="Fan B."/>
            <person name="Jiang Y."/>
            <person name="Adhikari A."/>
            <person name="Zheng C.-J."/>
            <person name="Schuster L."/>
            <person name="Cowan T.M."/>
            <person name="Smanski M.J."/>
            <person name="Chevrette M.G."/>
            <person name="De Carvalho L.P.S."/>
            <person name="Shen B."/>
        </authorList>
    </citation>
    <scope>NUCLEOTIDE SEQUENCE [LARGE SCALE GENOMIC DNA]</scope>
    <source>
        <strain evidence="6 7">NPDC078403</strain>
    </source>
</reference>
<dbReference type="SUPFAM" id="SSF53850">
    <property type="entry name" value="Periplasmic binding protein-like II"/>
    <property type="match status" value="1"/>
</dbReference>
<dbReference type="Pfam" id="PF03466">
    <property type="entry name" value="LysR_substrate"/>
    <property type="match status" value="1"/>
</dbReference>
<dbReference type="InterPro" id="IPR005119">
    <property type="entry name" value="LysR_subst-bd"/>
</dbReference>
<dbReference type="EMBL" id="JBJDOT010000054">
    <property type="protein sequence ID" value="MFK3866619.1"/>
    <property type="molecule type" value="Genomic_DNA"/>
</dbReference>
<evidence type="ECO:0000313" key="7">
    <source>
        <dbReference type="Proteomes" id="UP001620262"/>
    </source>
</evidence>
<dbReference type="PROSITE" id="PS50931">
    <property type="entry name" value="HTH_LYSR"/>
    <property type="match status" value="1"/>
</dbReference>
<dbReference type="PANTHER" id="PTHR30126">
    <property type="entry name" value="HTH-TYPE TRANSCRIPTIONAL REGULATOR"/>
    <property type="match status" value="1"/>
</dbReference>
<dbReference type="Pfam" id="PF00126">
    <property type="entry name" value="HTH_1"/>
    <property type="match status" value="1"/>
</dbReference>
<dbReference type="PANTHER" id="PTHR30126:SF40">
    <property type="entry name" value="HTH-TYPE TRANSCRIPTIONAL REGULATOR GLTR"/>
    <property type="match status" value="1"/>
</dbReference>
<keyword evidence="7" id="KW-1185">Reference proteome</keyword>
<feature type="domain" description="HTH lysR-type" evidence="5">
    <location>
        <begin position="1"/>
        <end position="57"/>
    </location>
</feature>
<dbReference type="SUPFAM" id="SSF46785">
    <property type="entry name" value="Winged helix' DNA-binding domain"/>
    <property type="match status" value="1"/>
</dbReference>
<dbReference type="InterPro" id="IPR036388">
    <property type="entry name" value="WH-like_DNA-bd_sf"/>
</dbReference>
<evidence type="ECO:0000256" key="1">
    <source>
        <dbReference type="ARBA" id="ARBA00009437"/>
    </source>
</evidence>
<organism evidence="6 7">
    <name type="scientific">Pseudoalteromonas rhizosphaerae</name>
    <dbReference type="NCBI Taxonomy" id="2518973"/>
    <lineage>
        <taxon>Bacteria</taxon>
        <taxon>Pseudomonadati</taxon>
        <taxon>Pseudomonadota</taxon>
        <taxon>Gammaproteobacteria</taxon>
        <taxon>Alteromonadales</taxon>
        <taxon>Pseudoalteromonadaceae</taxon>
        <taxon>Pseudoalteromonas</taxon>
    </lineage>
</organism>
<evidence type="ECO:0000259" key="5">
    <source>
        <dbReference type="PROSITE" id="PS50931"/>
    </source>
</evidence>
<gene>
    <name evidence="6" type="ORF">ACI2JU_22510</name>
</gene>
<keyword evidence="3" id="KW-0238">DNA-binding</keyword>
<dbReference type="Gene3D" id="3.40.190.10">
    <property type="entry name" value="Periplasmic binding protein-like II"/>
    <property type="match status" value="2"/>
</dbReference>
<evidence type="ECO:0000256" key="3">
    <source>
        <dbReference type="ARBA" id="ARBA00023125"/>
    </source>
</evidence>
<protein>
    <submittedName>
        <fullName evidence="6">LysR family transcriptional regulator</fullName>
    </submittedName>
</protein>
<comment type="similarity">
    <text evidence="1">Belongs to the LysR transcriptional regulatory family.</text>
</comment>
<dbReference type="InterPro" id="IPR000847">
    <property type="entry name" value="LysR_HTH_N"/>
</dbReference>
<comment type="caution">
    <text evidence="6">The sequence shown here is derived from an EMBL/GenBank/DDBJ whole genome shotgun (WGS) entry which is preliminary data.</text>
</comment>
<dbReference type="RefSeq" id="WP_404676554.1">
    <property type="nucleotide sequence ID" value="NZ_JBJDOT010000054.1"/>
</dbReference>
<dbReference type="Proteomes" id="UP001620262">
    <property type="component" value="Unassembled WGS sequence"/>
</dbReference>
<evidence type="ECO:0000256" key="2">
    <source>
        <dbReference type="ARBA" id="ARBA00023015"/>
    </source>
</evidence>
<keyword evidence="4" id="KW-0804">Transcription</keyword>
<evidence type="ECO:0000313" key="6">
    <source>
        <dbReference type="EMBL" id="MFK3866619.1"/>
    </source>
</evidence>
<evidence type="ECO:0000256" key="4">
    <source>
        <dbReference type="ARBA" id="ARBA00023163"/>
    </source>
</evidence>